<evidence type="ECO:0000313" key="2">
    <source>
        <dbReference type="EMBL" id="OWK40430.1"/>
    </source>
</evidence>
<protein>
    <submittedName>
        <fullName evidence="2">Virulence factor mviM</fullName>
    </submittedName>
</protein>
<evidence type="ECO:0000313" key="3">
    <source>
        <dbReference type="Proteomes" id="UP000214646"/>
    </source>
</evidence>
<dbReference type="PANTHER" id="PTHR38768:SF1">
    <property type="entry name" value="UPF0502 PROTEIN YCEH"/>
    <property type="match status" value="1"/>
</dbReference>
<dbReference type="PANTHER" id="PTHR38768">
    <property type="entry name" value="UPF0502 PROTEIN YCEH"/>
    <property type="match status" value="1"/>
</dbReference>
<proteinExistence type="predicted"/>
<dbReference type="OrthoDB" id="9784785at2"/>
<dbReference type="InterPro" id="IPR007432">
    <property type="entry name" value="DUF480"/>
</dbReference>
<dbReference type="Gene3D" id="1.10.10.10">
    <property type="entry name" value="Winged helix-like DNA-binding domain superfamily/Winged helix DNA-binding domain"/>
    <property type="match status" value="2"/>
</dbReference>
<organism evidence="2 3">
    <name type="scientific">Fimbriiglobus ruber</name>
    <dbReference type="NCBI Taxonomy" id="1908690"/>
    <lineage>
        <taxon>Bacteria</taxon>
        <taxon>Pseudomonadati</taxon>
        <taxon>Planctomycetota</taxon>
        <taxon>Planctomycetia</taxon>
        <taxon>Gemmatales</taxon>
        <taxon>Gemmataceae</taxon>
        <taxon>Fimbriiglobus</taxon>
    </lineage>
</organism>
<accession>A0A225DFV8</accession>
<keyword evidence="3" id="KW-1185">Reference proteome</keyword>
<feature type="coiled-coil region" evidence="1">
    <location>
        <begin position="207"/>
        <end position="234"/>
    </location>
</feature>
<dbReference type="AlphaFoldDB" id="A0A225DFV8"/>
<keyword evidence="1" id="KW-0175">Coiled coil</keyword>
<reference evidence="3" key="1">
    <citation type="submission" date="2017-06" db="EMBL/GenBank/DDBJ databases">
        <title>Genome analysis of Fimbriiglobus ruber SP5, the first member of the order Planctomycetales with confirmed chitinolytic capability.</title>
        <authorList>
            <person name="Ravin N.V."/>
            <person name="Rakitin A.L."/>
            <person name="Ivanova A.A."/>
            <person name="Beletsky A.V."/>
            <person name="Kulichevskaya I.S."/>
            <person name="Mardanov A.V."/>
            <person name="Dedysh S.N."/>
        </authorList>
    </citation>
    <scope>NUCLEOTIDE SEQUENCE [LARGE SCALE GENOMIC DNA]</scope>
    <source>
        <strain evidence="3">SP5</strain>
    </source>
</reference>
<dbReference type="EMBL" id="NIDE01000008">
    <property type="protein sequence ID" value="OWK40430.1"/>
    <property type="molecule type" value="Genomic_DNA"/>
</dbReference>
<dbReference type="Proteomes" id="UP000214646">
    <property type="component" value="Unassembled WGS sequence"/>
</dbReference>
<name>A0A225DFV8_9BACT</name>
<dbReference type="InterPro" id="IPR036388">
    <property type="entry name" value="WH-like_DNA-bd_sf"/>
</dbReference>
<comment type="caution">
    <text evidence="2">The sequence shown here is derived from an EMBL/GenBank/DDBJ whole genome shotgun (WGS) entry which is preliminary data.</text>
</comment>
<gene>
    <name evidence="2" type="ORF">FRUB_05349</name>
</gene>
<sequence length="236" mass="26527">MSDAQSSPAPTNWEPVPPYQRRVLGVLIEKQKTSKSADAYPMTLNSITTGCNQKSNRDPVYELDEVDVEETLDEVQGRGLVMKMTGGRTDRWRHLLYEAWKVTKVEMAILAELLLRGPQTEGDLRGRASRMDEIKDLEELRALLKDLASRNLVVFVTPPDRRGTVVTHGFHTPEELTREKARHAGIALDNDPAPPRATAVPVSDTRLATALDDIAKLKETVARLEQQVEELRKRQP</sequence>
<dbReference type="RefSeq" id="WP_088256339.1">
    <property type="nucleotide sequence ID" value="NZ_NIDE01000008.1"/>
</dbReference>
<dbReference type="InterPro" id="IPR036390">
    <property type="entry name" value="WH_DNA-bd_sf"/>
</dbReference>
<dbReference type="Pfam" id="PF04337">
    <property type="entry name" value="DUF480"/>
    <property type="match status" value="1"/>
</dbReference>
<evidence type="ECO:0000256" key="1">
    <source>
        <dbReference type="SAM" id="Coils"/>
    </source>
</evidence>
<dbReference type="SUPFAM" id="SSF46785">
    <property type="entry name" value="Winged helix' DNA-binding domain"/>
    <property type="match status" value="2"/>
</dbReference>